<dbReference type="NCBIfam" id="TIGR00277">
    <property type="entry name" value="HDIG"/>
    <property type="match status" value="1"/>
</dbReference>
<dbReference type="Pfam" id="PF13191">
    <property type="entry name" value="AAA_16"/>
    <property type="match status" value="1"/>
</dbReference>
<dbReference type="Gene3D" id="1.10.3210.10">
    <property type="entry name" value="Hypothetical protein af1432"/>
    <property type="match status" value="1"/>
</dbReference>
<dbReference type="InterPro" id="IPR043128">
    <property type="entry name" value="Rev_trsase/Diguanyl_cyclase"/>
</dbReference>
<dbReference type="SUPFAM" id="SSF109604">
    <property type="entry name" value="HD-domain/PDEase-like"/>
    <property type="match status" value="1"/>
</dbReference>
<dbReference type="PANTHER" id="PTHR45228:SF8">
    <property type="entry name" value="TWO-COMPONENT RESPONSE REGULATOR-RELATED"/>
    <property type="match status" value="1"/>
</dbReference>
<sequence>MTDRMSHPPLQLGTFHELVALAQREEKAGHRLAARNAYESALRQFTRPEDARETSDVLRWIARTYIADGDGAAALECLDAALTVAEAWHDHAAAGHAFNVQAVVHWQTGDLDEAERLYLLARQRALHAGDAKLAAMTAQNLGVLANIRGDFALAERQYRVSLDDYRSLGLMTDVCVALNNLGLLYIAQKRWEDAEDALLEGVRVCEPLNDVNVRLQLDINLAELWVAQGEYARAHGAVTAAQAAAVQLGDGSAIAKSTKLLGVIASNTGKYDEAEQHLLQAEEVATARGEKLLLAEIARDRAALARRTGRNRDVLQQLNRAHRLFSHLRAQSELRDIGSRVEQLEQEFVHVARRWGESIEAKDRYTQGHCQRVAELACAIAEVSGMDQTSLFWFRIGALLHDVGKLVIPEEVLNKPGKLDDTEWALMKSHTTAGAEMLNEIEFPWDVRPMVESHHERWDGLGYPHGLAGNDIPLVARILTIADVYDALTSVRSYKRALTHDETMAILRKDVGTFFDPMVFAWFEQIEGEWARRSHTVESPLDNRQEEQVATVDSSAPALDELTGVALRRAFRQTASRTLEARHTTGRPVALLILDVDQLGVVNEQFGTGAGDLVLQHVAQAIRATVRPADFVGRYAGDEFVVLLSGVRFEEATRVAERIRATVAATSIALPPALTNVEQAVPIVVSVSLGVACAPQHGTTLDALFGAADNALYQAKHAGRNQVVPASRLQGGRQQLVLQTVVGRESERTRLREHFANASRGQPSVVLVTGEAGVGKSTLLKQLGPDLGVRGGAFLIGHCLETDMATPYGPWCDILLAMHRSGLLPQREWPYLAHLVPELGTPAPATEGRAFARALHEELEECLRLAATQRPLVLMFDDLQWADPRSWDALEYLVTRLNDHRLLLGLTLRPESALPEAERRVRRLTRSERCTTLRLRRLSEADLTHWLRDALGGQTPPPALLTAIFTRSEGNALFAVQLLRAMTDDGQLQWTSDGWTYRDDSSSALPAAIGDLLAQRVESLSRPHREILALAAILGREFDPSVLVAACDAAESTVHEALDEGLSSSVLITTEHLQHTLAFAHGLLTELLLAEVNPLRRQQLHARVAQAVATREAADSGTLARHYDRAGMSSQAFSAAIEASEQAHRVFAYEMAIEWCRVAQRHAHTAADKADVEFRLATVAEAAAQLAQAEVHCDRALSEYADATAAAGRTLTIGRMRERLRLQRGVDYRAVLEACTALHATALAVGNHAEEVALRIMMSSVLQQSGTIVEADRMAREAVAAAERLEQPAVLAGALLRLGSVLLAESPESAIPHYRRSLDLSLSVGDRHGQLRCHINIGTACDRAGNHPAAEVSFLTACELARELRATDLGGVAALNLGVLLMKTGRGEPARQRFSDALRDFESIKHDRYRLAALYNLAHLSRLENDAAAALELYDTCALLAANIGHQDVEIGALAGAGLAELDLNSVPAAEQLAERVEAMLSTRFAWFQGRELVEALQLRLEARRVSVSSTRARLLATLSRVEMQDPYAALWLAAECAHVFRVNTADVAAARARLLVQARAHGYTPLVQRLQGDRLPRVSGSMRVIAQAS</sequence>
<dbReference type="PROSITE" id="PS51832">
    <property type="entry name" value="HD_GYP"/>
    <property type="match status" value="1"/>
</dbReference>
<dbReference type="InterPro" id="IPR019734">
    <property type="entry name" value="TPR_rpt"/>
</dbReference>
<dbReference type="Pfam" id="PF13487">
    <property type="entry name" value="HD_5"/>
    <property type="match status" value="1"/>
</dbReference>
<dbReference type="SUPFAM" id="SSF55073">
    <property type="entry name" value="Nucleotide cyclase"/>
    <property type="match status" value="1"/>
</dbReference>
<dbReference type="SUPFAM" id="SSF52540">
    <property type="entry name" value="P-loop containing nucleoside triphosphate hydrolases"/>
    <property type="match status" value="1"/>
</dbReference>
<dbReference type="Pfam" id="PF13424">
    <property type="entry name" value="TPR_12"/>
    <property type="match status" value="2"/>
</dbReference>
<dbReference type="SMART" id="SM00028">
    <property type="entry name" value="TPR"/>
    <property type="match status" value="8"/>
</dbReference>
<dbReference type="CDD" id="cd00077">
    <property type="entry name" value="HDc"/>
    <property type="match status" value="1"/>
</dbReference>
<organism evidence="3 4">
    <name type="scientific">Gemmatimonas aurantiaca</name>
    <dbReference type="NCBI Taxonomy" id="173480"/>
    <lineage>
        <taxon>Bacteria</taxon>
        <taxon>Pseudomonadati</taxon>
        <taxon>Gemmatimonadota</taxon>
        <taxon>Gemmatimonadia</taxon>
        <taxon>Gemmatimonadales</taxon>
        <taxon>Gemmatimonadaceae</taxon>
        <taxon>Gemmatimonas</taxon>
    </lineage>
</organism>
<dbReference type="InterPro" id="IPR027417">
    <property type="entry name" value="P-loop_NTPase"/>
</dbReference>
<evidence type="ECO:0000259" key="2">
    <source>
        <dbReference type="PROSITE" id="PS51832"/>
    </source>
</evidence>
<dbReference type="InterPro" id="IPR029787">
    <property type="entry name" value="Nucleotide_cyclase"/>
</dbReference>
<dbReference type="CDD" id="cd01949">
    <property type="entry name" value="GGDEF"/>
    <property type="match status" value="1"/>
</dbReference>
<name>A0A3D4V6U1_9BACT</name>
<dbReference type="InterPro" id="IPR037522">
    <property type="entry name" value="HD_GYP_dom"/>
</dbReference>
<dbReference type="Gene3D" id="3.40.50.300">
    <property type="entry name" value="P-loop containing nucleotide triphosphate hydrolases"/>
    <property type="match status" value="1"/>
</dbReference>
<dbReference type="InterPro" id="IPR003607">
    <property type="entry name" value="HD/PDEase_dom"/>
</dbReference>
<dbReference type="InterPro" id="IPR011990">
    <property type="entry name" value="TPR-like_helical_dom_sf"/>
</dbReference>
<dbReference type="Proteomes" id="UP000264071">
    <property type="component" value="Unassembled WGS sequence"/>
</dbReference>
<feature type="domain" description="HD-GYP" evidence="2">
    <location>
        <begin position="344"/>
        <end position="539"/>
    </location>
</feature>
<dbReference type="Gene3D" id="3.30.70.270">
    <property type="match status" value="1"/>
</dbReference>
<dbReference type="PANTHER" id="PTHR45228">
    <property type="entry name" value="CYCLIC DI-GMP PHOSPHODIESTERASE TM_0186-RELATED"/>
    <property type="match status" value="1"/>
</dbReference>
<gene>
    <name evidence="3" type="ORF">DGD08_06490</name>
</gene>
<reference evidence="3 4" key="1">
    <citation type="journal article" date="2018" name="Nat. Biotechnol.">
        <title>A standardized bacterial taxonomy based on genome phylogeny substantially revises the tree of life.</title>
        <authorList>
            <person name="Parks D.H."/>
            <person name="Chuvochina M."/>
            <person name="Waite D.W."/>
            <person name="Rinke C."/>
            <person name="Skarshewski A."/>
            <person name="Chaumeil P.A."/>
            <person name="Hugenholtz P."/>
        </authorList>
    </citation>
    <scope>NUCLEOTIDE SEQUENCE [LARGE SCALE GENOMIC DNA]</scope>
    <source>
        <strain evidence="3">UBA8844</strain>
    </source>
</reference>
<dbReference type="SMART" id="SM00471">
    <property type="entry name" value="HDc"/>
    <property type="match status" value="1"/>
</dbReference>
<dbReference type="InterPro" id="IPR000160">
    <property type="entry name" value="GGDEF_dom"/>
</dbReference>
<evidence type="ECO:0000313" key="3">
    <source>
        <dbReference type="EMBL" id="HCT56846.1"/>
    </source>
</evidence>
<evidence type="ECO:0000313" key="4">
    <source>
        <dbReference type="Proteomes" id="UP000264071"/>
    </source>
</evidence>
<dbReference type="InterPro" id="IPR052020">
    <property type="entry name" value="Cyclic_di-GMP/3'3'-cGAMP_PDE"/>
</dbReference>
<accession>A0A3D4V6U1</accession>
<evidence type="ECO:0000259" key="1">
    <source>
        <dbReference type="PROSITE" id="PS50887"/>
    </source>
</evidence>
<dbReference type="Pfam" id="PF13374">
    <property type="entry name" value="TPR_10"/>
    <property type="match status" value="1"/>
</dbReference>
<feature type="domain" description="GGDEF" evidence="1">
    <location>
        <begin position="587"/>
        <end position="728"/>
    </location>
</feature>
<dbReference type="PROSITE" id="PS50887">
    <property type="entry name" value="GGDEF"/>
    <property type="match status" value="1"/>
</dbReference>
<dbReference type="EMBL" id="DPIY01000006">
    <property type="protein sequence ID" value="HCT56846.1"/>
    <property type="molecule type" value="Genomic_DNA"/>
</dbReference>
<dbReference type="SUPFAM" id="SSF48452">
    <property type="entry name" value="TPR-like"/>
    <property type="match status" value="4"/>
</dbReference>
<proteinExistence type="predicted"/>
<dbReference type="Pfam" id="PF00990">
    <property type="entry name" value="GGDEF"/>
    <property type="match status" value="1"/>
</dbReference>
<dbReference type="InterPro" id="IPR006675">
    <property type="entry name" value="HDIG_dom"/>
</dbReference>
<comment type="caution">
    <text evidence="3">The sequence shown here is derived from an EMBL/GenBank/DDBJ whole genome shotgun (WGS) entry which is preliminary data.</text>
</comment>
<dbReference type="NCBIfam" id="TIGR00254">
    <property type="entry name" value="GGDEF"/>
    <property type="match status" value="1"/>
</dbReference>
<dbReference type="InterPro" id="IPR041664">
    <property type="entry name" value="AAA_16"/>
</dbReference>
<protein>
    <submittedName>
        <fullName evidence="3">HDIG domain-containing protein</fullName>
    </submittedName>
</protein>
<dbReference type="Gene3D" id="1.25.40.10">
    <property type="entry name" value="Tetratricopeptide repeat domain"/>
    <property type="match status" value="3"/>
</dbReference>
<dbReference type="SMART" id="SM00267">
    <property type="entry name" value="GGDEF"/>
    <property type="match status" value="1"/>
</dbReference>